<dbReference type="InterPro" id="IPR004971">
    <property type="entry name" value="mRNA_G-N7_MeTrfase_dom"/>
</dbReference>
<dbReference type="PROSITE" id="PS51562">
    <property type="entry name" value="RNA_CAP0_MT"/>
    <property type="match status" value="1"/>
</dbReference>
<keyword evidence="3" id="KW-0808">Transferase</keyword>
<evidence type="ECO:0000256" key="2">
    <source>
        <dbReference type="ARBA" id="ARBA00022603"/>
    </source>
</evidence>
<dbReference type="GO" id="GO:0004482">
    <property type="term" value="F:mRNA 5'-cap (guanine-N7-)-methyltransferase activity"/>
    <property type="evidence" value="ECO:0007669"/>
    <property type="project" value="UniProtKB-EC"/>
</dbReference>
<keyword evidence="6" id="KW-0507">mRNA processing</keyword>
<feature type="compositionally biased region" description="Polar residues" evidence="8">
    <location>
        <begin position="687"/>
        <end position="696"/>
    </location>
</feature>
<feature type="compositionally biased region" description="Basic and acidic residues" evidence="8">
    <location>
        <begin position="618"/>
        <end position="645"/>
    </location>
</feature>
<evidence type="ECO:0000259" key="9">
    <source>
        <dbReference type="PROSITE" id="PS51562"/>
    </source>
</evidence>
<dbReference type="OrthoDB" id="10248867at2759"/>
<evidence type="ECO:0000256" key="1">
    <source>
        <dbReference type="ARBA" id="ARBA00011926"/>
    </source>
</evidence>
<dbReference type="PANTHER" id="PTHR12189">
    <property type="entry name" value="MRNA GUANINE-7- METHYLTRANSFERASE"/>
    <property type="match status" value="1"/>
</dbReference>
<keyword evidence="6" id="KW-0506">mRNA capping</keyword>
<evidence type="ECO:0000256" key="3">
    <source>
        <dbReference type="ARBA" id="ARBA00022679"/>
    </source>
</evidence>
<dbReference type="InterPro" id="IPR039753">
    <property type="entry name" value="RG7MT1"/>
</dbReference>
<feature type="compositionally biased region" description="Polar residues" evidence="8">
    <location>
        <begin position="539"/>
        <end position="549"/>
    </location>
</feature>
<gene>
    <name evidence="10" type="ORF">KP509_08G028900</name>
</gene>
<comment type="caution">
    <text evidence="10">The sequence shown here is derived from an EMBL/GenBank/DDBJ whole genome shotgun (WGS) entry which is preliminary data.</text>
</comment>
<evidence type="ECO:0000256" key="7">
    <source>
        <dbReference type="ARBA" id="ARBA00044712"/>
    </source>
</evidence>
<dbReference type="PANTHER" id="PTHR12189:SF3">
    <property type="entry name" value="MRNA (GUANINE-N(7))-METHYLTRANSFERASE"/>
    <property type="match status" value="1"/>
</dbReference>
<name>A0A8T2UF49_CERRI</name>
<dbReference type="CDD" id="cd02440">
    <property type="entry name" value="AdoMet_MTases"/>
    <property type="match status" value="1"/>
</dbReference>
<dbReference type="SUPFAM" id="SSF53335">
    <property type="entry name" value="S-adenosyl-L-methionine-dependent methyltransferases"/>
    <property type="match status" value="1"/>
</dbReference>
<accession>A0A8T2UF49</accession>
<feature type="compositionally biased region" description="Basic and acidic residues" evidence="8">
    <location>
        <begin position="707"/>
        <end position="716"/>
    </location>
</feature>
<feature type="region of interest" description="Disordered" evidence="8">
    <location>
        <begin position="529"/>
        <end position="559"/>
    </location>
</feature>
<feature type="domain" description="MRNA cap 0 methyltransferase" evidence="9">
    <location>
        <begin position="18"/>
        <end position="339"/>
    </location>
</feature>
<organism evidence="10 11">
    <name type="scientific">Ceratopteris richardii</name>
    <name type="common">Triangle waterfern</name>
    <dbReference type="NCBI Taxonomy" id="49495"/>
    <lineage>
        <taxon>Eukaryota</taxon>
        <taxon>Viridiplantae</taxon>
        <taxon>Streptophyta</taxon>
        <taxon>Embryophyta</taxon>
        <taxon>Tracheophyta</taxon>
        <taxon>Polypodiopsida</taxon>
        <taxon>Polypodiidae</taxon>
        <taxon>Polypodiales</taxon>
        <taxon>Pteridineae</taxon>
        <taxon>Pteridaceae</taxon>
        <taxon>Parkerioideae</taxon>
        <taxon>Ceratopteris</taxon>
    </lineage>
</organism>
<feature type="compositionally biased region" description="Basic and acidic residues" evidence="8">
    <location>
        <begin position="824"/>
        <end position="838"/>
    </location>
</feature>
<keyword evidence="2" id="KW-0489">Methyltransferase</keyword>
<feature type="compositionally biased region" description="Basic residues" evidence="8">
    <location>
        <begin position="717"/>
        <end position="731"/>
    </location>
</feature>
<feature type="compositionally biased region" description="Polar residues" evidence="8">
    <location>
        <begin position="848"/>
        <end position="859"/>
    </location>
</feature>
<keyword evidence="4" id="KW-0949">S-adenosyl-L-methionine</keyword>
<keyword evidence="5" id="KW-0694">RNA-binding</keyword>
<dbReference type="EC" id="2.1.1.56" evidence="1"/>
<sequence length="859" mass="96893">MGSQSLPGHYVNPRSTATAGSLQGRLHNFVKYALLQQLVPPGSTGLDLSMCILLPTIASQVHMEAVLSNLANSSTFPSNSLFDLQCGHNLQVCDLYCGQGTDVGKWAQAQIGRYIGVDFSASTLEEAWEQWDNHNRPYSADFCEADPCVVNLETELRYMGLPADFVTCMGHLQDCFLTEDMVRTLLQNVSSVLRPGGYFFGITADSSTIWSKYQKAVEVPHRGGMYRVLPRVQSEYYTISFEDDRFTPFGTRYTLQFGDGVIFEGQQLIHFPSFIRLAEEVGLEYMELQNLQEFYDDYRLQFLDILRATCTNLVDVKGRLPQYAHDILSLYTTFIFKKADYLGSCYNSSPFRPEEELSEACCHDLYDGTKASFLEHLSPTEMNTVHRVQAAPFEHNDAKAGQFCRLEDEQKPHPPVLQIEQKLLRADARKESFNVDYISSIYRHVSSEGNEGRKHDCKAVEDGVPVTRKEETELQSAEKFKELGVGMVETPRFACTSLLDNDPQHSVAQTEDPIETGVPPQATINSESTLDEVKEHSVINDSTSSQLQSDNREEESRATSVTVILGNEEIYEEETKKCSIEDIPVENISVSPLLSAKKLKSEDAVLYEEPTAPIEKHTSLADLEIKEMKGEESDDTKNPIHREPDTLIDPNLRKSSSPVKPDDNKPSSKERANPTAIEDCYNGTAKRFNSGSYQRNRSSRPHPYYHYSEERQEHSHALRHGHSSHSTHKRDRLGDYRNEHLSPNHRGESRRGRSQAPTHHSAPAFVPFSHFIPQTEFPIFQSPNTPGLLGPGPPVLVIEPIPLWPIPPPMERRVFPKIRASRKHCSERETSGNRSRKDSPKKHRKEPSPSTAEANNKSD</sequence>
<feature type="compositionally biased region" description="Basic and acidic residues" evidence="8">
    <location>
        <begin position="660"/>
        <end position="672"/>
    </location>
</feature>
<dbReference type="GO" id="GO:0005634">
    <property type="term" value="C:nucleus"/>
    <property type="evidence" value="ECO:0007669"/>
    <property type="project" value="TreeGrafter"/>
</dbReference>
<evidence type="ECO:0000256" key="8">
    <source>
        <dbReference type="SAM" id="MobiDB-lite"/>
    </source>
</evidence>
<evidence type="ECO:0000256" key="6">
    <source>
        <dbReference type="ARBA" id="ARBA00023042"/>
    </source>
</evidence>
<dbReference type="InterPro" id="IPR029063">
    <property type="entry name" value="SAM-dependent_MTases_sf"/>
</dbReference>
<dbReference type="Proteomes" id="UP000825935">
    <property type="component" value="Chromosome 8"/>
</dbReference>
<reference evidence="10" key="1">
    <citation type="submission" date="2021-08" db="EMBL/GenBank/DDBJ databases">
        <title>WGS assembly of Ceratopteris richardii.</title>
        <authorList>
            <person name="Marchant D.B."/>
            <person name="Chen G."/>
            <person name="Jenkins J."/>
            <person name="Shu S."/>
            <person name="Leebens-Mack J."/>
            <person name="Grimwood J."/>
            <person name="Schmutz J."/>
            <person name="Soltis P."/>
            <person name="Soltis D."/>
            <person name="Chen Z.-H."/>
        </authorList>
    </citation>
    <scope>NUCLEOTIDE SEQUENCE</scope>
    <source>
        <strain evidence="10">Whitten #5841</strain>
        <tissue evidence="10">Leaf</tissue>
    </source>
</reference>
<feature type="compositionally biased region" description="Basic and acidic residues" evidence="8">
    <location>
        <begin position="732"/>
        <end position="751"/>
    </location>
</feature>
<dbReference type="Gene3D" id="3.40.50.150">
    <property type="entry name" value="Vaccinia Virus protein VP39"/>
    <property type="match status" value="1"/>
</dbReference>
<dbReference type="AlphaFoldDB" id="A0A8T2UF49"/>
<dbReference type="Pfam" id="PF03291">
    <property type="entry name" value="mRNA_G-N7_MeTrfase"/>
    <property type="match status" value="1"/>
</dbReference>
<keyword evidence="11" id="KW-1185">Reference proteome</keyword>
<proteinExistence type="predicted"/>
<evidence type="ECO:0000256" key="5">
    <source>
        <dbReference type="ARBA" id="ARBA00022884"/>
    </source>
</evidence>
<feature type="region of interest" description="Disordered" evidence="8">
    <location>
        <begin position="618"/>
        <end position="763"/>
    </location>
</feature>
<feature type="region of interest" description="Disordered" evidence="8">
    <location>
        <begin position="816"/>
        <end position="859"/>
    </location>
</feature>
<dbReference type="GO" id="GO:0003723">
    <property type="term" value="F:RNA binding"/>
    <property type="evidence" value="ECO:0007669"/>
    <property type="project" value="UniProtKB-KW"/>
</dbReference>
<comment type="catalytic activity">
    <reaction evidence="7">
        <text>a 5'-end (5'-triphosphoguanosine)-ribonucleoside in mRNA + S-adenosyl-L-methionine = a 5'-end (N(7)-methyl 5'-triphosphoguanosine)-ribonucleoside in mRNA + S-adenosyl-L-homocysteine</text>
        <dbReference type="Rhea" id="RHEA:67008"/>
        <dbReference type="Rhea" id="RHEA-COMP:17166"/>
        <dbReference type="Rhea" id="RHEA-COMP:17167"/>
        <dbReference type="ChEBI" id="CHEBI:57856"/>
        <dbReference type="ChEBI" id="CHEBI:59789"/>
        <dbReference type="ChEBI" id="CHEBI:156461"/>
        <dbReference type="ChEBI" id="CHEBI:167617"/>
        <dbReference type="EC" id="2.1.1.56"/>
    </reaction>
</comment>
<dbReference type="EMBL" id="CM035413">
    <property type="protein sequence ID" value="KAH7431079.1"/>
    <property type="molecule type" value="Genomic_DNA"/>
</dbReference>
<evidence type="ECO:0000256" key="4">
    <source>
        <dbReference type="ARBA" id="ARBA00022691"/>
    </source>
</evidence>
<evidence type="ECO:0000313" key="10">
    <source>
        <dbReference type="EMBL" id="KAH7431079.1"/>
    </source>
</evidence>
<protein>
    <recommendedName>
        <fullName evidence="1">mRNA (guanine-N(7))-methyltransferase</fullName>
        <ecNumber evidence="1">2.1.1.56</ecNumber>
    </recommendedName>
</protein>
<evidence type="ECO:0000313" key="11">
    <source>
        <dbReference type="Proteomes" id="UP000825935"/>
    </source>
</evidence>